<sequence>MLKELKHISERYENYTAADYKKATAILLERQFLYGDKKRDREYYLTILRELDYFIDLFDALGWRLVNEPDFQCLGLLPDEEQSYLNLKLEETILLLCLRLLYEEAIKNFKVEQGLALESSESLLNRYETLTGRTRPTLSHFKDILTLFSRHGILDKGEETDKTIKITIRPAIRLVTPAAYLKRLEEFLENETTK</sequence>
<reference evidence="1 2" key="1">
    <citation type="journal article" date="2016" name="Front. Microbiol.">
        <title>Single-Cell (Meta-)Genomics of a Dimorphic Candidatus Thiomargarita nelsonii Reveals Genomic Plasticity.</title>
        <authorList>
            <person name="Flood B.E."/>
            <person name="Fliss P."/>
            <person name="Jones D.S."/>
            <person name="Dick G.J."/>
            <person name="Jain S."/>
            <person name="Kaster A.K."/>
            <person name="Winkel M."/>
            <person name="Mussmann M."/>
            <person name="Bailey J."/>
        </authorList>
    </citation>
    <scope>NUCLEOTIDE SEQUENCE [LARGE SCALE GENOMIC DNA]</scope>
    <source>
        <strain evidence="1">Hydrate Ridge</strain>
    </source>
</reference>
<gene>
    <name evidence="1" type="ORF">PN36_19340</name>
</gene>
<proteinExistence type="predicted"/>
<dbReference type="AlphaFoldDB" id="A0A4E0RH28"/>
<dbReference type="Proteomes" id="UP000030428">
    <property type="component" value="Unassembled WGS sequence"/>
</dbReference>
<comment type="caution">
    <text evidence="1">The sequence shown here is derived from an EMBL/GenBank/DDBJ whole genome shotgun (WGS) entry which is preliminary data.</text>
</comment>
<accession>A0A4E0RH28</accession>
<organism evidence="1 2">
    <name type="scientific">Candidatus Thiomargarita nelsonii</name>
    <dbReference type="NCBI Taxonomy" id="1003181"/>
    <lineage>
        <taxon>Bacteria</taxon>
        <taxon>Pseudomonadati</taxon>
        <taxon>Pseudomonadota</taxon>
        <taxon>Gammaproteobacteria</taxon>
        <taxon>Thiotrichales</taxon>
        <taxon>Thiotrichaceae</taxon>
        <taxon>Thiomargarita</taxon>
    </lineage>
</organism>
<protein>
    <recommendedName>
        <fullName evidence="3">DUF4194 domain-containing protein</fullName>
    </recommendedName>
</protein>
<evidence type="ECO:0000313" key="2">
    <source>
        <dbReference type="Proteomes" id="UP000030428"/>
    </source>
</evidence>
<keyword evidence="2" id="KW-1185">Reference proteome</keyword>
<evidence type="ECO:0008006" key="3">
    <source>
        <dbReference type="Google" id="ProtNLM"/>
    </source>
</evidence>
<dbReference type="Pfam" id="PF13835">
    <property type="entry name" value="DUF4194"/>
    <property type="match status" value="1"/>
</dbReference>
<dbReference type="EMBL" id="JSZA02000079">
    <property type="protein sequence ID" value="TGO02776.1"/>
    <property type="molecule type" value="Genomic_DNA"/>
</dbReference>
<evidence type="ECO:0000313" key="1">
    <source>
        <dbReference type="EMBL" id="TGO02776.1"/>
    </source>
</evidence>
<name>A0A4E0RH28_9GAMM</name>
<dbReference type="InterPro" id="IPR025449">
    <property type="entry name" value="JetB"/>
</dbReference>